<comment type="caution">
    <text evidence="2">The sequence shown here is derived from an EMBL/GenBank/DDBJ whole genome shotgun (WGS) entry which is preliminary data.</text>
</comment>
<protein>
    <submittedName>
        <fullName evidence="2">Uncharacterized protein</fullName>
    </submittedName>
</protein>
<keyword evidence="3" id="KW-1185">Reference proteome</keyword>
<proteinExistence type="predicted"/>
<keyword evidence="1" id="KW-0732">Signal</keyword>
<reference evidence="2" key="1">
    <citation type="submission" date="2020-04" db="EMBL/GenBank/DDBJ databases">
        <title>Genome Assembly and Annotation of Botryosphaeria dothidea sdau 11-99, a Latent Pathogen of Apple Fruit Ring Rot in China.</title>
        <authorList>
            <person name="Yu C."/>
            <person name="Diao Y."/>
            <person name="Lu Q."/>
            <person name="Zhao J."/>
            <person name="Cui S."/>
            <person name="Peng C."/>
            <person name="He B."/>
            <person name="Liu H."/>
        </authorList>
    </citation>
    <scope>NUCLEOTIDE SEQUENCE [LARGE SCALE GENOMIC DNA]</scope>
    <source>
        <strain evidence="2">Sdau11-99</strain>
    </source>
</reference>
<evidence type="ECO:0000313" key="2">
    <source>
        <dbReference type="EMBL" id="KAF4310282.1"/>
    </source>
</evidence>
<sequence length="117" mass="12796">MQLVTFSLLTVVAPVFTNPLATRQTDITPECQALVDAQTPATKDFFRKLCVNCYDEAQTTCSSSDGTACIETTLQNWTKEARSYGEGICTEYKTASSALFCTSDKITEWIDAGNCKA</sequence>
<name>A0A8H4J1U1_9PEZI</name>
<dbReference type="Proteomes" id="UP000572817">
    <property type="component" value="Unassembled WGS sequence"/>
</dbReference>
<evidence type="ECO:0000256" key="1">
    <source>
        <dbReference type="SAM" id="SignalP"/>
    </source>
</evidence>
<dbReference type="EMBL" id="WWBZ02000016">
    <property type="protein sequence ID" value="KAF4310282.1"/>
    <property type="molecule type" value="Genomic_DNA"/>
</dbReference>
<feature type="signal peptide" evidence="1">
    <location>
        <begin position="1"/>
        <end position="17"/>
    </location>
</feature>
<accession>A0A8H4J1U1</accession>
<dbReference type="AlphaFoldDB" id="A0A8H4J1U1"/>
<evidence type="ECO:0000313" key="3">
    <source>
        <dbReference type="Proteomes" id="UP000572817"/>
    </source>
</evidence>
<organism evidence="2 3">
    <name type="scientific">Botryosphaeria dothidea</name>
    <dbReference type="NCBI Taxonomy" id="55169"/>
    <lineage>
        <taxon>Eukaryota</taxon>
        <taxon>Fungi</taxon>
        <taxon>Dikarya</taxon>
        <taxon>Ascomycota</taxon>
        <taxon>Pezizomycotina</taxon>
        <taxon>Dothideomycetes</taxon>
        <taxon>Dothideomycetes incertae sedis</taxon>
        <taxon>Botryosphaeriales</taxon>
        <taxon>Botryosphaeriaceae</taxon>
        <taxon>Botryosphaeria</taxon>
    </lineage>
</organism>
<feature type="chain" id="PRO_5034558124" evidence="1">
    <location>
        <begin position="18"/>
        <end position="117"/>
    </location>
</feature>
<gene>
    <name evidence="2" type="ORF">GTA08_BOTSDO03205</name>
</gene>